<feature type="region of interest" description="Disordered" evidence="1">
    <location>
        <begin position="60"/>
        <end position="80"/>
    </location>
</feature>
<feature type="compositionally biased region" description="Basic and acidic residues" evidence="1">
    <location>
        <begin position="353"/>
        <end position="364"/>
    </location>
</feature>
<evidence type="ECO:0000313" key="2">
    <source>
        <dbReference type="EnsemblMetazoa" id="ACUA007023-PA"/>
    </source>
</evidence>
<protein>
    <submittedName>
        <fullName evidence="2">Uncharacterized protein</fullName>
    </submittedName>
</protein>
<evidence type="ECO:0000313" key="3">
    <source>
        <dbReference type="Proteomes" id="UP000075883"/>
    </source>
</evidence>
<dbReference type="AlphaFoldDB" id="A0A182M1A3"/>
<feature type="region of interest" description="Disordered" evidence="1">
    <location>
        <begin position="179"/>
        <end position="216"/>
    </location>
</feature>
<dbReference type="VEuPathDB" id="VectorBase:ACUA007023"/>
<dbReference type="EnsemblMetazoa" id="ACUA007023-RA">
    <property type="protein sequence ID" value="ACUA007023-PA"/>
    <property type="gene ID" value="ACUA007023"/>
</dbReference>
<organism evidence="2 3">
    <name type="scientific">Anopheles culicifacies</name>
    <dbReference type="NCBI Taxonomy" id="139723"/>
    <lineage>
        <taxon>Eukaryota</taxon>
        <taxon>Metazoa</taxon>
        <taxon>Ecdysozoa</taxon>
        <taxon>Arthropoda</taxon>
        <taxon>Hexapoda</taxon>
        <taxon>Insecta</taxon>
        <taxon>Pterygota</taxon>
        <taxon>Neoptera</taxon>
        <taxon>Endopterygota</taxon>
        <taxon>Diptera</taxon>
        <taxon>Nematocera</taxon>
        <taxon>Culicoidea</taxon>
        <taxon>Culicidae</taxon>
        <taxon>Anophelinae</taxon>
        <taxon>Anopheles</taxon>
        <taxon>culicifacies species complex</taxon>
    </lineage>
</organism>
<accession>A0A182M1A3</accession>
<reference evidence="3" key="1">
    <citation type="submission" date="2013-09" db="EMBL/GenBank/DDBJ databases">
        <title>The Genome Sequence of Anopheles culicifacies species A.</title>
        <authorList>
            <consortium name="The Broad Institute Genomics Platform"/>
            <person name="Neafsey D.E."/>
            <person name="Besansky N."/>
            <person name="Howell P."/>
            <person name="Walton C."/>
            <person name="Young S.K."/>
            <person name="Zeng Q."/>
            <person name="Gargeya S."/>
            <person name="Fitzgerald M."/>
            <person name="Haas B."/>
            <person name="Abouelleil A."/>
            <person name="Allen A.W."/>
            <person name="Alvarado L."/>
            <person name="Arachchi H.M."/>
            <person name="Berlin A.M."/>
            <person name="Chapman S.B."/>
            <person name="Gainer-Dewar J."/>
            <person name="Goldberg J."/>
            <person name="Griggs A."/>
            <person name="Gujja S."/>
            <person name="Hansen M."/>
            <person name="Howarth C."/>
            <person name="Imamovic A."/>
            <person name="Ireland A."/>
            <person name="Larimer J."/>
            <person name="McCowan C."/>
            <person name="Murphy C."/>
            <person name="Pearson M."/>
            <person name="Poon T.W."/>
            <person name="Priest M."/>
            <person name="Roberts A."/>
            <person name="Saif S."/>
            <person name="Shea T."/>
            <person name="Sisk P."/>
            <person name="Sykes S."/>
            <person name="Wortman J."/>
            <person name="Nusbaum C."/>
            <person name="Birren B."/>
        </authorList>
    </citation>
    <scope>NUCLEOTIDE SEQUENCE [LARGE SCALE GENOMIC DNA]</scope>
    <source>
        <strain evidence="3">A-37</strain>
    </source>
</reference>
<feature type="region of interest" description="Disordered" evidence="1">
    <location>
        <begin position="282"/>
        <end position="323"/>
    </location>
</feature>
<name>A0A182M1A3_9DIPT</name>
<reference evidence="2" key="2">
    <citation type="submission" date="2020-05" db="UniProtKB">
        <authorList>
            <consortium name="EnsemblMetazoa"/>
        </authorList>
    </citation>
    <scope>IDENTIFICATION</scope>
    <source>
        <strain evidence="2">A-37</strain>
    </source>
</reference>
<dbReference type="Proteomes" id="UP000075883">
    <property type="component" value="Unassembled WGS sequence"/>
</dbReference>
<keyword evidence="3" id="KW-1185">Reference proteome</keyword>
<feature type="region of interest" description="Disordered" evidence="1">
    <location>
        <begin position="127"/>
        <end position="158"/>
    </location>
</feature>
<feature type="compositionally biased region" description="Basic and acidic residues" evidence="1">
    <location>
        <begin position="202"/>
        <end position="211"/>
    </location>
</feature>
<dbReference type="EMBL" id="AXCM01006965">
    <property type="status" value="NOT_ANNOTATED_CDS"/>
    <property type="molecule type" value="Genomic_DNA"/>
</dbReference>
<sequence>MVNLCSLLLKYNNFSQVEDDIFLYIDRILENAFEIHKKQTEANKLLASLEEQIVEKQKRLHASASARDSRSPVKKRKVQSLDTSACKENVSMLEESAFFPHKSDSDVSSMLDQNIIDSDEPFFALTQTPPPPVRPAREALSPRNELSTKPKPVKHLFGDETKSPKKIICESRFTKRLNAVESSPGVEQKPTPTSNSKWTGKKNIESPKSAEHTPTGLKRFHSLADSNQRFRQAKLNFPRQNKHSPVQEPEHAVNDTLFSDFVIPTPPSVASKSKFLRSLRMKKQSTMLSKGQSEKEAAKDASPRAASSSTVGANNLDDDDDINQTYCPGIESINGIVKDLSVKVKQEPNSQQENRRHATKRQDYRANQQPTRNESKEDSESNEVIFVRAPSQQSIVTVVESQHENDKFITEFHNEQAKRIKEEASLGLSSIPSGNVQQRTKHELGAPSVGAINHLYHRNMEHTGEGLCNDCMKLYKFHTTRGISNDAARSKLPRNCRSCRMAQLHHTPPGFWDPDFLPTPQ</sequence>
<evidence type="ECO:0000256" key="1">
    <source>
        <dbReference type="SAM" id="MobiDB-lite"/>
    </source>
</evidence>
<proteinExistence type="predicted"/>
<feature type="compositionally biased region" description="Basic and acidic residues" evidence="1">
    <location>
        <begin position="292"/>
        <end position="302"/>
    </location>
</feature>
<feature type="region of interest" description="Disordered" evidence="1">
    <location>
        <begin position="345"/>
        <end position="382"/>
    </location>
</feature>